<evidence type="ECO:0000313" key="2">
    <source>
        <dbReference type="EMBL" id="MCI62675.1"/>
    </source>
</evidence>
<dbReference type="AlphaFoldDB" id="A0A392TS22"/>
<dbReference type="Proteomes" id="UP000265520">
    <property type="component" value="Unassembled WGS sequence"/>
</dbReference>
<evidence type="ECO:0000256" key="1">
    <source>
        <dbReference type="SAM" id="MobiDB-lite"/>
    </source>
</evidence>
<proteinExistence type="predicted"/>
<organism evidence="2 3">
    <name type="scientific">Trifolium medium</name>
    <dbReference type="NCBI Taxonomy" id="97028"/>
    <lineage>
        <taxon>Eukaryota</taxon>
        <taxon>Viridiplantae</taxon>
        <taxon>Streptophyta</taxon>
        <taxon>Embryophyta</taxon>
        <taxon>Tracheophyta</taxon>
        <taxon>Spermatophyta</taxon>
        <taxon>Magnoliopsida</taxon>
        <taxon>eudicotyledons</taxon>
        <taxon>Gunneridae</taxon>
        <taxon>Pentapetalae</taxon>
        <taxon>rosids</taxon>
        <taxon>fabids</taxon>
        <taxon>Fabales</taxon>
        <taxon>Fabaceae</taxon>
        <taxon>Papilionoideae</taxon>
        <taxon>50 kb inversion clade</taxon>
        <taxon>NPAAA clade</taxon>
        <taxon>Hologalegina</taxon>
        <taxon>IRL clade</taxon>
        <taxon>Trifolieae</taxon>
        <taxon>Trifolium</taxon>
    </lineage>
</organism>
<name>A0A392TS22_9FABA</name>
<evidence type="ECO:0000313" key="3">
    <source>
        <dbReference type="Proteomes" id="UP000265520"/>
    </source>
</evidence>
<comment type="caution">
    <text evidence="2">The sequence shown here is derived from an EMBL/GenBank/DDBJ whole genome shotgun (WGS) entry which is preliminary data.</text>
</comment>
<feature type="region of interest" description="Disordered" evidence="1">
    <location>
        <begin position="1"/>
        <end position="24"/>
    </location>
</feature>
<dbReference type="EMBL" id="LXQA010623264">
    <property type="protein sequence ID" value="MCI62675.1"/>
    <property type="molecule type" value="Genomic_DNA"/>
</dbReference>
<sequence>MSSSQQSSANAPPLVVPPSDIEAQ</sequence>
<accession>A0A392TS22</accession>
<reference evidence="2 3" key="1">
    <citation type="journal article" date="2018" name="Front. Plant Sci.">
        <title>Red Clover (Trifolium pratense) and Zigzag Clover (T. medium) - A Picture of Genomic Similarities and Differences.</title>
        <authorList>
            <person name="Dluhosova J."/>
            <person name="Istvanek J."/>
            <person name="Nedelnik J."/>
            <person name="Repkova J."/>
        </authorList>
    </citation>
    <scope>NUCLEOTIDE SEQUENCE [LARGE SCALE GENOMIC DNA]</scope>
    <source>
        <strain evidence="3">cv. 10/8</strain>
        <tissue evidence="2">Leaf</tissue>
    </source>
</reference>
<feature type="non-terminal residue" evidence="2">
    <location>
        <position position="24"/>
    </location>
</feature>
<keyword evidence="3" id="KW-1185">Reference proteome</keyword>
<protein>
    <submittedName>
        <fullName evidence="2">Uncharacterized protein</fullName>
    </submittedName>
</protein>